<organism evidence="1 2">
    <name type="scientific">Heliocybe sulcata</name>
    <dbReference type="NCBI Taxonomy" id="5364"/>
    <lineage>
        <taxon>Eukaryota</taxon>
        <taxon>Fungi</taxon>
        <taxon>Dikarya</taxon>
        <taxon>Basidiomycota</taxon>
        <taxon>Agaricomycotina</taxon>
        <taxon>Agaricomycetes</taxon>
        <taxon>Gloeophyllales</taxon>
        <taxon>Gloeophyllaceae</taxon>
        <taxon>Heliocybe</taxon>
    </lineage>
</organism>
<keyword evidence="2" id="KW-1185">Reference proteome</keyword>
<proteinExistence type="predicted"/>
<evidence type="ECO:0000313" key="2">
    <source>
        <dbReference type="Proteomes" id="UP000305948"/>
    </source>
</evidence>
<evidence type="ECO:0000313" key="1">
    <source>
        <dbReference type="EMBL" id="TFK53639.1"/>
    </source>
</evidence>
<gene>
    <name evidence="1" type="ORF">OE88DRAFT_1733531</name>
</gene>
<protein>
    <submittedName>
        <fullName evidence="1">Uncharacterized protein</fullName>
    </submittedName>
</protein>
<dbReference type="EMBL" id="ML213507">
    <property type="protein sequence ID" value="TFK53639.1"/>
    <property type="molecule type" value="Genomic_DNA"/>
</dbReference>
<reference evidence="1 2" key="1">
    <citation type="journal article" date="2019" name="Nat. Ecol. Evol.">
        <title>Megaphylogeny resolves global patterns of mushroom evolution.</title>
        <authorList>
            <person name="Varga T."/>
            <person name="Krizsan K."/>
            <person name="Foldi C."/>
            <person name="Dima B."/>
            <person name="Sanchez-Garcia M."/>
            <person name="Sanchez-Ramirez S."/>
            <person name="Szollosi G.J."/>
            <person name="Szarkandi J.G."/>
            <person name="Papp V."/>
            <person name="Albert L."/>
            <person name="Andreopoulos W."/>
            <person name="Angelini C."/>
            <person name="Antonin V."/>
            <person name="Barry K.W."/>
            <person name="Bougher N.L."/>
            <person name="Buchanan P."/>
            <person name="Buyck B."/>
            <person name="Bense V."/>
            <person name="Catcheside P."/>
            <person name="Chovatia M."/>
            <person name="Cooper J."/>
            <person name="Damon W."/>
            <person name="Desjardin D."/>
            <person name="Finy P."/>
            <person name="Geml J."/>
            <person name="Haridas S."/>
            <person name="Hughes K."/>
            <person name="Justo A."/>
            <person name="Karasinski D."/>
            <person name="Kautmanova I."/>
            <person name="Kiss B."/>
            <person name="Kocsube S."/>
            <person name="Kotiranta H."/>
            <person name="LaButti K.M."/>
            <person name="Lechner B.E."/>
            <person name="Liimatainen K."/>
            <person name="Lipzen A."/>
            <person name="Lukacs Z."/>
            <person name="Mihaltcheva S."/>
            <person name="Morgado L.N."/>
            <person name="Niskanen T."/>
            <person name="Noordeloos M.E."/>
            <person name="Ohm R.A."/>
            <person name="Ortiz-Santana B."/>
            <person name="Ovrebo C."/>
            <person name="Racz N."/>
            <person name="Riley R."/>
            <person name="Savchenko A."/>
            <person name="Shiryaev A."/>
            <person name="Soop K."/>
            <person name="Spirin V."/>
            <person name="Szebenyi C."/>
            <person name="Tomsovsky M."/>
            <person name="Tulloss R.E."/>
            <person name="Uehling J."/>
            <person name="Grigoriev I.V."/>
            <person name="Vagvolgyi C."/>
            <person name="Papp T."/>
            <person name="Martin F.M."/>
            <person name="Miettinen O."/>
            <person name="Hibbett D.S."/>
            <person name="Nagy L.G."/>
        </authorList>
    </citation>
    <scope>NUCLEOTIDE SEQUENCE [LARGE SCALE GENOMIC DNA]</scope>
    <source>
        <strain evidence="1 2">OMC1185</strain>
    </source>
</reference>
<accession>A0A5C3N753</accession>
<dbReference type="OrthoDB" id="2789563at2759"/>
<dbReference type="AlphaFoldDB" id="A0A5C3N753"/>
<sequence length="206" mass="23478">MSGKYVPPAKRGERKWDGSTATYAMSDIQRAIPGERSHTFSRAYLDPSESSETKDAGVSRLLVANLPDKSKNEHEDNLASITRKEFSHTICRIQVSTRSHINPPDELWTRNNIFCLEENRGKPIPLFQASTDRRKMEFKGYYEITNITVYQGGSEVEKFIKERSESGRKKSKDTWEQLFGATWAKVDLRRVDDAALGNPMEEKSAT</sequence>
<dbReference type="Proteomes" id="UP000305948">
    <property type="component" value="Unassembled WGS sequence"/>
</dbReference>
<name>A0A5C3N753_9AGAM</name>